<feature type="compositionally biased region" description="Basic residues" evidence="8">
    <location>
        <begin position="189"/>
        <end position="209"/>
    </location>
</feature>
<dbReference type="EMBL" id="JAACXV010000016">
    <property type="protein sequence ID" value="KAF7287098.1"/>
    <property type="molecule type" value="Genomic_DNA"/>
</dbReference>
<comment type="similarity">
    <text evidence="6">Belongs to the UTP23/FCF1 family. UTP23 subfamily.</text>
</comment>
<dbReference type="AlphaFoldDB" id="A0A834MKA4"/>
<feature type="region of interest" description="Disordered" evidence="8">
    <location>
        <begin position="181"/>
        <end position="216"/>
    </location>
</feature>
<evidence type="ECO:0000313" key="10">
    <source>
        <dbReference type="EMBL" id="KAF7287098.1"/>
    </source>
</evidence>
<accession>A0A834MKA4</accession>
<evidence type="ECO:0000256" key="8">
    <source>
        <dbReference type="SAM" id="MobiDB-lite"/>
    </source>
</evidence>
<dbReference type="Gene3D" id="3.40.50.1010">
    <property type="entry name" value="5'-nuclease"/>
    <property type="match status" value="1"/>
</dbReference>
<dbReference type="Proteomes" id="UP000625711">
    <property type="component" value="Unassembled WGS sequence"/>
</dbReference>
<dbReference type="FunFam" id="3.40.50.1010:FF:000006">
    <property type="entry name" value="rRNA-processing protein UTP23 homolog"/>
    <property type="match status" value="1"/>
</dbReference>
<dbReference type="InterPro" id="IPR006984">
    <property type="entry name" value="Fcf1/UTP23"/>
</dbReference>
<dbReference type="SUPFAM" id="SSF88723">
    <property type="entry name" value="PIN domain-like"/>
    <property type="match status" value="1"/>
</dbReference>
<evidence type="ECO:0000259" key="9">
    <source>
        <dbReference type="Pfam" id="PF24779"/>
    </source>
</evidence>
<sequence>MKIKRYKKVNKNLGFYINNFGFRQPYQLLADGTFCLAALNNKVNIANDVPKYLQGEIKLITTQCAIIEMEKLGPKLNGALIILKKYLLHKCGHEGNPITAANCLRSMVKIGNLSHYIICTQDRDLQENIRNMEGVPLMYLHSKTPVLEKPSEISMKKANEKISGVLQNNVEQIEKMKEKSGLIKEDKVKSKKRKRKGPNPLSCKKKKKPQAVQNCSLQKKVASTELEKTKRKRVRLPEHVKEELYKNKTALPNC</sequence>
<evidence type="ECO:0000256" key="3">
    <source>
        <dbReference type="ARBA" id="ARBA00022552"/>
    </source>
</evidence>
<comment type="caution">
    <text evidence="10">The sequence shown here is derived from an EMBL/GenBank/DDBJ whole genome shotgun (WGS) entry which is preliminary data.</text>
</comment>
<dbReference type="InterPro" id="IPR057776">
    <property type="entry name" value="UTP23_sensor"/>
</dbReference>
<dbReference type="GO" id="GO:0006364">
    <property type="term" value="P:rRNA processing"/>
    <property type="evidence" value="ECO:0007669"/>
    <property type="project" value="UniProtKB-KW"/>
</dbReference>
<comment type="function">
    <text evidence="5">Involved in rRNA-processing and ribosome biogenesis.</text>
</comment>
<name>A0A834MKA4_RHYFE</name>
<evidence type="ECO:0000256" key="7">
    <source>
        <dbReference type="ARBA" id="ARBA00071400"/>
    </source>
</evidence>
<keyword evidence="11" id="KW-1185">Reference proteome</keyword>
<feature type="domain" description="UTP23 sensor motif region" evidence="9">
    <location>
        <begin position="189"/>
        <end position="208"/>
    </location>
</feature>
<dbReference type="Pfam" id="PF04900">
    <property type="entry name" value="Fcf1"/>
    <property type="match status" value="1"/>
</dbReference>
<dbReference type="InterPro" id="IPR029060">
    <property type="entry name" value="PIN-like_dom_sf"/>
</dbReference>
<dbReference type="OrthoDB" id="25675at2759"/>
<protein>
    <recommendedName>
        <fullName evidence="7">rRNA-processing protein UTP23 homolog</fullName>
    </recommendedName>
</protein>
<gene>
    <name evidence="10" type="ORF">GWI33_002479</name>
</gene>
<evidence type="ECO:0000256" key="2">
    <source>
        <dbReference type="ARBA" id="ARBA00022517"/>
    </source>
</evidence>
<dbReference type="PANTHER" id="PTHR12416">
    <property type="entry name" value="RRNA-PROCESSING PROTEIN UTP23 HOMOLOG"/>
    <property type="match status" value="1"/>
</dbReference>
<keyword evidence="2" id="KW-0690">Ribosome biogenesis</keyword>
<evidence type="ECO:0000256" key="6">
    <source>
        <dbReference type="ARBA" id="ARBA00038503"/>
    </source>
</evidence>
<proteinExistence type="inferred from homology"/>
<comment type="subcellular location">
    <subcellularLocation>
        <location evidence="1">Nucleus</location>
        <location evidence="1">Nucleolus</location>
    </subcellularLocation>
</comment>
<keyword evidence="4" id="KW-0539">Nucleus</keyword>
<evidence type="ECO:0000256" key="1">
    <source>
        <dbReference type="ARBA" id="ARBA00004604"/>
    </source>
</evidence>
<reference evidence="10" key="1">
    <citation type="submission" date="2020-08" db="EMBL/GenBank/DDBJ databases">
        <title>Genome sequencing and assembly of the red palm weevil Rhynchophorus ferrugineus.</title>
        <authorList>
            <person name="Dias G.B."/>
            <person name="Bergman C.M."/>
            <person name="Manee M."/>
        </authorList>
    </citation>
    <scope>NUCLEOTIDE SEQUENCE</scope>
    <source>
        <strain evidence="10">AA-2017</strain>
        <tissue evidence="10">Whole larva</tissue>
    </source>
</reference>
<evidence type="ECO:0000313" key="11">
    <source>
        <dbReference type="Proteomes" id="UP000625711"/>
    </source>
</evidence>
<dbReference type="CDD" id="cd09866">
    <property type="entry name" value="PIN_Fcf1-Utp23-H"/>
    <property type="match status" value="1"/>
</dbReference>
<dbReference type="Pfam" id="PF24779">
    <property type="entry name" value="UTP23_sensor"/>
    <property type="match status" value="1"/>
</dbReference>
<organism evidence="10 11">
    <name type="scientific">Rhynchophorus ferrugineus</name>
    <name type="common">Red palm weevil</name>
    <name type="synonym">Curculio ferrugineus</name>
    <dbReference type="NCBI Taxonomy" id="354439"/>
    <lineage>
        <taxon>Eukaryota</taxon>
        <taxon>Metazoa</taxon>
        <taxon>Ecdysozoa</taxon>
        <taxon>Arthropoda</taxon>
        <taxon>Hexapoda</taxon>
        <taxon>Insecta</taxon>
        <taxon>Pterygota</taxon>
        <taxon>Neoptera</taxon>
        <taxon>Endopterygota</taxon>
        <taxon>Coleoptera</taxon>
        <taxon>Polyphaga</taxon>
        <taxon>Cucujiformia</taxon>
        <taxon>Curculionidae</taxon>
        <taxon>Dryophthorinae</taxon>
        <taxon>Rhynchophorus</taxon>
    </lineage>
</organism>
<keyword evidence="3" id="KW-0698">rRNA processing</keyword>
<evidence type="ECO:0000256" key="5">
    <source>
        <dbReference type="ARBA" id="ARBA00037300"/>
    </source>
</evidence>
<evidence type="ECO:0000256" key="4">
    <source>
        <dbReference type="ARBA" id="ARBA00023242"/>
    </source>
</evidence>
<dbReference type="GO" id="GO:0032040">
    <property type="term" value="C:small-subunit processome"/>
    <property type="evidence" value="ECO:0007669"/>
    <property type="project" value="InterPro"/>
</dbReference>